<gene>
    <name evidence="2" type="ORF">A2108_02300</name>
</gene>
<protein>
    <submittedName>
        <fullName evidence="2">Uncharacterized protein</fullName>
    </submittedName>
</protein>
<feature type="region of interest" description="Disordered" evidence="1">
    <location>
        <begin position="1"/>
        <end position="20"/>
    </location>
</feature>
<name>A0A1F8DMV9_9BACT</name>
<dbReference type="Proteomes" id="UP000178303">
    <property type="component" value="Unassembled WGS sequence"/>
</dbReference>
<organism evidence="2 3">
    <name type="scientific">Candidatus Wolfebacteria bacterium GWA1_42_9</name>
    <dbReference type="NCBI Taxonomy" id="1802553"/>
    <lineage>
        <taxon>Bacteria</taxon>
        <taxon>Candidatus Wolfeibacteriota</taxon>
    </lineage>
</organism>
<comment type="caution">
    <text evidence="2">The sequence shown here is derived from an EMBL/GenBank/DDBJ whole genome shotgun (WGS) entry which is preliminary data.</text>
</comment>
<feature type="compositionally biased region" description="Basic and acidic residues" evidence="1">
    <location>
        <begin position="11"/>
        <end position="20"/>
    </location>
</feature>
<evidence type="ECO:0000313" key="2">
    <source>
        <dbReference type="EMBL" id="OGM89961.1"/>
    </source>
</evidence>
<evidence type="ECO:0000313" key="3">
    <source>
        <dbReference type="Proteomes" id="UP000178303"/>
    </source>
</evidence>
<accession>A0A1F8DMV9</accession>
<evidence type="ECO:0000256" key="1">
    <source>
        <dbReference type="SAM" id="MobiDB-lite"/>
    </source>
</evidence>
<sequence>MGFEQPPSPEELVKMTKERDASDKELFKDGAKYVHEPGKAGRRLEVTDQQIEEVKIEGREEKVKESLGSGFGNLSIDQVREIVDRERERASSGEMSRLELERADALNFIIHELDKFEQWYRSPENSGKNWDDYLAERYRGLYKSSQESTSTIVKESRGQEMKNIRLAVTLFSIDALARPSEQASEGAEYRAHGDESKEKAKELIKPLTFEEFKRKLSRFYTRSEEGLMTLKEYNPDDKFSNEDIENFIAYTIGTLQRLNIDLQQAKKKLGSNVKYGTSVASIFGNALSVGGGIIQRLLEQKGRLLTANEILSMDIKDAIKQSTGFELDEELVKNL</sequence>
<proteinExistence type="predicted"/>
<dbReference type="AlphaFoldDB" id="A0A1F8DMV9"/>
<reference evidence="2 3" key="1">
    <citation type="journal article" date="2016" name="Nat. Commun.">
        <title>Thousands of microbial genomes shed light on interconnected biogeochemical processes in an aquifer system.</title>
        <authorList>
            <person name="Anantharaman K."/>
            <person name="Brown C.T."/>
            <person name="Hug L.A."/>
            <person name="Sharon I."/>
            <person name="Castelle C.J."/>
            <person name="Probst A.J."/>
            <person name="Thomas B.C."/>
            <person name="Singh A."/>
            <person name="Wilkins M.J."/>
            <person name="Karaoz U."/>
            <person name="Brodie E.L."/>
            <person name="Williams K.H."/>
            <person name="Hubbard S.S."/>
            <person name="Banfield J.F."/>
        </authorList>
    </citation>
    <scope>NUCLEOTIDE SEQUENCE [LARGE SCALE GENOMIC DNA]</scope>
</reference>
<dbReference type="EMBL" id="MGIN01000008">
    <property type="protein sequence ID" value="OGM89961.1"/>
    <property type="molecule type" value="Genomic_DNA"/>
</dbReference>